<evidence type="ECO:0000256" key="6">
    <source>
        <dbReference type="RuleBase" id="RU361187"/>
    </source>
</evidence>
<dbReference type="InterPro" id="IPR006710">
    <property type="entry name" value="Glyco_hydro_43"/>
</dbReference>
<dbReference type="RefSeq" id="WP_120514044.1">
    <property type="nucleotide sequence ID" value="NZ_QXZY01000001.1"/>
</dbReference>
<dbReference type="CDD" id="cd18820">
    <property type="entry name" value="GH43_LbAraf43-like"/>
    <property type="match status" value="1"/>
</dbReference>
<dbReference type="AlphaFoldDB" id="A0A3N4MFH0"/>
<dbReference type="InterPro" id="IPR016828">
    <property type="entry name" value="Alpha-L-arabinofuranosidase"/>
</dbReference>
<evidence type="ECO:0000256" key="3">
    <source>
        <dbReference type="ARBA" id="ARBA00022801"/>
    </source>
</evidence>
<dbReference type="PIRSF" id="PIRSF025414">
    <property type="entry name" value="Alpha-L-arabinofuranosidase"/>
    <property type="match status" value="1"/>
</dbReference>
<name>A0A3N4MFH0_9BACT</name>
<evidence type="ECO:0000256" key="4">
    <source>
        <dbReference type="ARBA" id="ARBA00023295"/>
    </source>
</evidence>
<dbReference type="GO" id="GO:0004553">
    <property type="term" value="F:hydrolase activity, hydrolyzing O-glycosyl compounds"/>
    <property type="evidence" value="ECO:0007669"/>
    <property type="project" value="InterPro"/>
</dbReference>
<keyword evidence="3 6" id="KW-0378">Hydrolase</keyword>
<accession>A0A3N4MFH0</accession>
<reference evidence="9" key="1">
    <citation type="submission" date="2018-11" db="EMBL/GenBank/DDBJ databases">
        <title>Chitinophaga lutea sp.nov., isolate from arsenic contaminated soil.</title>
        <authorList>
            <person name="Zong Y."/>
        </authorList>
    </citation>
    <scope>NUCLEOTIDE SEQUENCE [LARGE SCALE GENOMIC DNA]</scope>
    <source>
        <strain evidence="9">YLT18</strain>
    </source>
</reference>
<dbReference type="EMBL" id="RMBX01000001">
    <property type="protein sequence ID" value="RPD42762.1"/>
    <property type="molecule type" value="Genomic_DNA"/>
</dbReference>
<dbReference type="PANTHER" id="PTHR43817">
    <property type="entry name" value="GLYCOSYL HYDROLASE"/>
    <property type="match status" value="1"/>
</dbReference>
<dbReference type="PANTHER" id="PTHR43817:SF1">
    <property type="entry name" value="HYDROLASE, FAMILY 43, PUTATIVE (AFU_ORTHOLOGUE AFUA_3G01660)-RELATED"/>
    <property type="match status" value="1"/>
</dbReference>
<gene>
    <name evidence="8" type="ORF">EG028_00230</name>
</gene>
<dbReference type="SUPFAM" id="SSF75005">
    <property type="entry name" value="Arabinanase/levansucrase/invertase"/>
    <property type="match status" value="1"/>
</dbReference>
<evidence type="ECO:0000256" key="1">
    <source>
        <dbReference type="ARBA" id="ARBA00009865"/>
    </source>
</evidence>
<evidence type="ECO:0000313" key="9">
    <source>
        <dbReference type="Proteomes" id="UP000279089"/>
    </source>
</evidence>
<keyword evidence="2 7" id="KW-0732">Signal</keyword>
<proteinExistence type="inferred from homology"/>
<dbReference type="Proteomes" id="UP000279089">
    <property type="component" value="Unassembled WGS sequence"/>
</dbReference>
<evidence type="ECO:0000313" key="8">
    <source>
        <dbReference type="EMBL" id="RPD42762.1"/>
    </source>
</evidence>
<dbReference type="InterPro" id="IPR023296">
    <property type="entry name" value="Glyco_hydro_beta-prop_sf"/>
</dbReference>
<dbReference type="Gene3D" id="2.115.10.20">
    <property type="entry name" value="Glycosyl hydrolase domain, family 43"/>
    <property type="match status" value="1"/>
</dbReference>
<feature type="signal peptide" evidence="7">
    <location>
        <begin position="1"/>
        <end position="18"/>
    </location>
</feature>
<keyword evidence="4 6" id="KW-0326">Glycosidase</keyword>
<protein>
    <submittedName>
        <fullName evidence="8">Glycosyl hydrolase family 43</fullName>
    </submittedName>
</protein>
<comment type="similarity">
    <text evidence="1 6">Belongs to the glycosyl hydrolase 43 family.</text>
</comment>
<evidence type="ECO:0000256" key="7">
    <source>
        <dbReference type="SAM" id="SignalP"/>
    </source>
</evidence>
<organism evidence="8 9">
    <name type="scientific">Chitinophaga barathri</name>
    <dbReference type="NCBI Taxonomy" id="1647451"/>
    <lineage>
        <taxon>Bacteria</taxon>
        <taxon>Pseudomonadati</taxon>
        <taxon>Bacteroidota</taxon>
        <taxon>Chitinophagia</taxon>
        <taxon>Chitinophagales</taxon>
        <taxon>Chitinophagaceae</taxon>
        <taxon>Chitinophaga</taxon>
    </lineage>
</organism>
<dbReference type="GO" id="GO:0005975">
    <property type="term" value="P:carbohydrate metabolic process"/>
    <property type="evidence" value="ECO:0007669"/>
    <property type="project" value="InterPro"/>
</dbReference>
<feature type="site" description="Important for catalytic activity, responsible for pKa modulation of the active site Glu and correct orientation of both the proton donor and substrate" evidence="5">
    <location>
        <position position="144"/>
    </location>
</feature>
<keyword evidence="9" id="KW-1185">Reference proteome</keyword>
<comment type="caution">
    <text evidence="8">The sequence shown here is derived from an EMBL/GenBank/DDBJ whole genome shotgun (WGS) entry which is preliminary data.</text>
</comment>
<evidence type="ECO:0000256" key="2">
    <source>
        <dbReference type="ARBA" id="ARBA00022729"/>
    </source>
</evidence>
<dbReference type="OrthoDB" id="177947at2"/>
<sequence length="337" mass="37904">MKKTLTLLLTMAAGILHAQENTFTNPLLPSGADPFSFYKDGYYYYTHTTASSVDLWKTRSLADLKTAEHKTIYRPPSGTPFSKHLWAPEIHFLQGKWYAYFAADSGKNEGHRMYVLENASADPMSGEWTFKGRVADPSDKWAIDGNLFEYKKQLYMIWSGWAGDKDERQSIYIAKMKNPWTIEGKRIMLSTPEHEWEKSGQKVVVNEGPQALMHEGKLMIVYSASGCWTDHYALGLLRFSGKGSPMDSAAWTKHPEPIFKTNTANKVFAPGHNSFFQSPDGKEDWILYHANNAPGLGCGGKRSPRMQRFSWSKDGMPVFGEPVVEGAVLARPGESTK</sequence>
<feature type="chain" id="PRO_5018305982" evidence="7">
    <location>
        <begin position="19"/>
        <end position="337"/>
    </location>
</feature>
<dbReference type="Pfam" id="PF04616">
    <property type="entry name" value="Glyco_hydro_43"/>
    <property type="match status" value="1"/>
</dbReference>
<evidence type="ECO:0000256" key="5">
    <source>
        <dbReference type="PIRSR" id="PIRSR606710-2"/>
    </source>
</evidence>